<proteinExistence type="predicted"/>
<organism evidence="2 3">
    <name type="scientific">Sandaracinobacteroides saxicola</name>
    <dbReference type="NCBI Taxonomy" id="2759707"/>
    <lineage>
        <taxon>Bacteria</taxon>
        <taxon>Pseudomonadati</taxon>
        <taxon>Pseudomonadota</taxon>
        <taxon>Alphaproteobacteria</taxon>
        <taxon>Sphingomonadales</taxon>
        <taxon>Sphingosinicellaceae</taxon>
        <taxon>Sandaracinobacteroides</taxon>
    </lineage>
</organism>
<keyword evidence="2" id="KW-0238">DNA-binding</keyword>
<reference evidence="2 3" key="1">
    <citation type="submission" date="2020-07" db="EMBL/GenBank/DDBJ databases">
        <title>Complete genome sequence for Sandaracinobacter sp. M6.</title>
        <authorList>
            <person name="Tang Y."/>
            <person name="Liu Q."/>
            <person name="Guo Z."/>
            <person name="Lei P."/>
            <person name="Huang B."/>
        </authorList>
    </citation>
    <scope>NUCLEOTIDE SEQUENCE [LARGE SCALE GENOMIC DNA]</scope>
    <source>
        <strain evidence="2 3">M6</strain>
    </source>
</reference>
<dbReference type="SMART" id="SM00966">
    <property type="entry name" value="SpoVT_AbrB"/>
    <property type="match status" value="1"/>
</dbReference>
<dbReference type="EMBL" id="CP059851">
    <property type="protein sequence ID" value="QMW23148.1"/>
    <property type="molecule type" value="Genomic_DNA"/>
</dbReference>
<evidence type="ECO:0000259" key="1">
    <source>
        <dbReference type="SMART" id="SM00966"/>
    </source>
</evidence>
<accession>A0A7G5IIF6</accession>
<dbReference type="Gene3D" id="2.10.260.10">
    <property type="match status" value="1"/>
</dbReference>
<dbReference type="AlphaFoldDB" id="A0A7G5IIF6"/>
<evidence type="ECO:0000313" key="2">
    <source>
        <dbReference type="EMBL" id="QMW23148.1"/>
    </source>
</evidence>
<evidence type="ECO:0000313" key="3">
    <source>
        <dbReference type="Proteomes" id="UP000515292"/>
    </source>
</evidence>
<dbReference type="Proteomes" id="UP000515292">
    <property type="component" value="Chromosome"/>
</dbReference>
<sequence>MSALATRLSTKGQLILPKAIRQARQWEAGTRLLVEEHEDGVLLKAAPWFAPTTIEETFGCLPYEGEPLTLDQMDAAIVAEARRVAGK</sequence>
<dbReference type="GO" id="GO:0003677">
    <property type="term" value="F:DNA binding"/>
    <property type="evidence" value="ECO:0007669"/>
    <property type="project" value="UniProtKB-KW"/>
</dbReference>
<name>A0A7G5IIF6_9SPHN</name>
<dbReference type="InterPro" id="IPR007159">
    <property type="entry name" value="SpoVT-AbrB_dom"/>
</dbReference>
<gene>
    <name evidence="2" type="ORF">H3309_01150</name>
</gene>
<feature type="domain" description="SpoVT-AbrB" evidence="1">
    <location>
        <begin position="6"/>
        <end position="49"/>
    </location>
</feature>
<keyword evidence="3" id="KW-1185">Reference proteome</keyword>
<dbReference type="NCBIfam" id="TIGR01439">
    <property type="entry name" value="lp_hng_hel_AbrB"/>
    <property type="match status" value="1"/>
</dbReference>
<protein>
    <submittedName>
        <fullName evidence="2">AbrB/MazE/SpoVT family DNA-binding domain-containing protein</fullName>
    </submittedName>
</protein>
<dbReference type="RefSeq" id="WP_182296738.1">
    <property type="nucleotide sequence ID" value="NZ_CP059851.1"/>
</dbReference>
<dbReference type="KEGG" id="sand:H3309_01150"/>
<dbReference type="SUPFAM" id="SSF89447">
    <property type="entry name" value="AbrB/MazE/MraZ-like"/>
    <property type="match status" value="1"/>
</dbReference>
<dbReference type="InterPro" id="IPR037914">
    <property type="entry name" value="SpoVT-AbrB_sf"/>
</dbReference>